<organism evidence="2">
    <name type="scientific">Vanderwaltozyma polyspora (strain ATCC 22028 / DSM 70294 / BCRC 21397 / CBS 2163 / NBRC 10782 / NRRL Y-8283 / UCD 57-17)</name>
    <name type="common">Kluyveromyces polysporus</name>
    <dbReference type="NCBI Taxonomy" id="436907"/>
    <lineage>
        <taxon>Eukaryota</taxon>
        <taxon>Fungi</taxon>
        <taxon>Dikarya</taxon>
        <taxon>Ascomycota</taxon>
        <taxon>Saccharomycotina</taxon>
        <taxon>Saccharomycetes</taxon>
        <taxon>Saccharomycetales</taxon>
        <taxon>Saccharomycetaceae</taxon>
        <taxon>Vanderwaltozyma</taxon>
    </lineage>
</organism>
<dbReference type="InParanoid" id="A7TN01"/>
<dbReference type="RefSeq" id="XP_001644247.1">
    <property type="nucleotide sequence ID" value="XM_001644197.1"/>
</dbReference>
<dbReference type="KEGG" id="vpo:Kpol_1051p39"/>
<evidence type="ECO:0000313" key="2">
    <source>
        <dbReference type="Proteomes" id="UP000000267"/>
    </source>
</evidence>
<dbReference type="EMBL" id="DS480426">
    <property type="protein sequence ID" value="EDO16389.1"/>
    <property type="molecule type" value="Genomic_DNA"/>
</dbReference>
<dbReference type="PhylomeDB" id="A7TN01"/>
<dbReference type="GeneID" id="5544530"/>
<dbReference type="AlphaFoldDB" id="A7TN01"/>
<proteinExistence type="predicted"/>
<dbReference type="HOGENOM" id="CLU_192397_0_0_1"/>
<sequence length="84" mass="9525">MGNDEIGDLKVDETIGNLGKNPKSCPECNENLQKCLIQQNYSMVICPNPKCVYPFNQKENIEGMNFVEENEVLEFAKQRLSNGK</sequence>
<reference evidence="1 2" key="1">
    <citation type="journal article" date="2007" name="Proc. Natl. Acad. Sci. U.S.A.">
        <title>Independent sorting-out of thousands of duplicated gene pairs in two yeast species descended from a whole-genome duplication.</title>
        <authorList>
            <person name="Scannell D.R."/>
            <person name="Frank A.C."/>
            <person name="Conant G.C."/>
            <person name="Byrne K.P."/>
            <person name="Woolfit M."/>
            <person name="Wolfe K.H."/>
        </authorList>
    </citation>
    <scope>NUCLEOTIDE SEQUENCE [LARGE SCALE GENOMIC DNA]</scope>
    <source>
        <strain evidence="2">ATCC 22028 / DSM 70294 / BCRC 21397 / CBS 2163 / NBRC 10782 / NRRL Y-8283 / UCD 57-17</strain>
    </source>
</reference>
<dbReference type="Proteomes" id="UP000000267">
    <property type="component" value="Unassembled WGS sequence"/>
</dbReference>
<name>A7TN01_VANPO</name>
<evidence type="ECO:0000313" key="1">
    <source>
        <dbReference type="EMBL" id="EDO16389.1"/>
    </source>
</evidence>
<dbReference type="OrthoDB" id="4039633at2759"/>
<dbReference type="eggNOG" id="ENOG502S9PK">
    <property type="taxonomic scope" value="Eukaryota"/>
</dbReference>
<gene>
    <name evidence="1" type="ORF">Kpol_1051p39</name>
</gene>
<dbReference type="FunCoup" id="A7TN01">
    <property type="interactions" value="29"/>
</dbReference>
<accession>A7TN01</accession>
<protein>
    <submittedName>
        <fullName evidence="1">Uncharacterized protein</fullName>
    </submittedName>
</protein>
<dbReference type="OMA" id="CLIQQNY"/>
<keyword evidence="2" id="KW-1185">Reference proteome</keyword>